<evidence type="ECO:0000256" key="3">
    <source>
        <dbReference type="ARBA" id="ARBA00011870"/>
    </source>
</evidence>
<dbReference type="InterPro" id="IPR029061">
    <property type="entry name" value="THDP-binding"/>
</dbReference>
<dbReference type="AlphaFoldDB" id="A0A6I4T0E3"/>
<accession>A0A6I4T0E3</accession>
<comment type="cofactor">
    <cofactor evidence="1">
        <name>(R)-lipoate</name>
        <dbReference type="ChEBI" id="CHEBI:83088"/>
    </cofactor>
</comment>
<comment type="function">
    <text evidence="10">The pyruvate dehydrogenase complex catalyzes the overall conversion of pyruvate to acetyl-CoA and CO(2). It contains multiple copies of three enzymatic components: pyruvate dehydrogenase (E1), dihydrolipoamide acetyltransferase (E2) and lipoamide dehydrogenase (E3).</text>
</comment>
<dbReference type="PANTHER" id="PTHR11624:SF96">
    <property type="entry name" value="PYRUVATE DEHYDROGENASE E1 COMPONENT SUBUNIT BETA, MITOCHONDRIAL"/>
    <property type="match status" value="1"/>
</dbReference>
<dbReference type="SUPFAM" id="SSF51230">
    <property type="entry name" value="Single hybrid motif"/>
    <property type="match status" value="1"/>
</dbReference>
<dbReference type="NCBIfam" id="NF006667">
    <property type="entry name" value="PRK09212.1"/>
    <property type="match status" value="1"/>
</dbReference>
<dbReference type="PROSITE" id="PS50968">
    <property type="entry name" value="BIOTINYL_LIPOYL"/>
    <property type="match status" value="1"/>
</dbReference>
<evidence type="ECO:0000256" key="8">
    <source>
        <dbReference type="ARBA" id="ARBA00023052"/>
    </source>
</evidence>
<gene>
    <name evidence="14" type="ORF">GRI91_01415</name>
</gene>
<dbReference type="CDD" id="cd07036">
    <property type="entry name" value="TPP_PYR_E1-PDHc-beta_like"/>
    <property type="match status" value="1"/>
</dbReference>
<dbReference type="CDD" id="cd06849">
    <property type="entry name" value="lipoyl_domain"/>
    <property type="match status" value="1"/>
</dbReference>
<dbReference type="OrthoDB" id="7821727at2"/>
<keyword evidence="9 11" id="KW-0670">Pyruvate</keyword>
<dbReference type="FunFam" id="3.40.50.970:FF:000001">
    <property type="entry name" value="Pyruvate dehydrogenase E1 beta subunit"/>
    <property type="match status" value="1"/>
</dbReference>
<keyword evidence="15" id="KW-1185">Reference proteome</keyword>
<dbReference type="SUPFAM" id="SSF52518">
    <property type="entry name" value="Thiamin diphosphate-binding fold (THDP-binding)"/>
    <property type="match status" value="1"/>
</dbReference>
<reference evidence="14 15" key="1">
    <citation type="submission" date="2019-12" db="EMBL/GenBank/DDBJ databases">
        <title>Genomic-based taxomic classification of the family Erythrobacteraceae.</title>
        <authorList>
            <person name="Xu L."/>
        </authorList>
    </citation>
    <scope>NUCLEOTIDE SEQUENCE [LARGE SCALE GENOMIC DNA]</scope>
    <source>
        <strain evidence="14 15">LMG 29518</strain>
    </source>
</reference>
<sequence length="462" mass="49675">MAIEIKMPALSPTMEEGTLAKWLVKEGDNVTAGDILAEIETDKATMEFEAVDEGTVGKILIEEGAENVAVGTVIAMLAEEGEDASSIEAPAATPEESESKPADEEKPASASSAEIMTKDQPKPKKADPEIPPGTNMVSATVREALRDAMAEEMRLDERVFVMGEEVAEYQGAYKVTQDLLAEFGPKRVIDTPITEYGFAGIGTGAAMGGLRPVVEFMTFNFAMQAIDHIINSAAKTNYMSGGQMRCPVVFRGPNGAASRVGAQHSQNYAPWYSAVPGLIVIAPYDASDAKGLLKAAIRCEDPVVFLENELIYGKSFELAQLDDHVLPIGKARTMREGNDVTIVSYSIGVGLALEAAEKLAEDGIDAEVIDLRTIRPLDREAVLESLAKTNRLIIAEEGFPQCSVAAEIQAICMEDGFDHLDAPVLRVCNEDVPLPYAANLEKMALIDSDRIIAAVKKVCYVD</sequence>
<dbReference type="FunFam" id="2.40.50.100:FF:000010">
    <property type="entry name" value="Acetyltransferase component of pyruvate dehydrogenase complex"/>
    <property type="match status" value="1"/>
</dbReference>
<dbReference type="InterPro" id="IPR003016">
    <property type="entry name" value="2-oxoA_DH_lipoyl-BS"/>
</dbReference>
<dbReference type="NCBIfam" id="NF008854">
    <property type="entry name" value="PRK11892.1"/>
    <property type="match status" value="1"/>
</dbReference>
<evidence type="ECO:0000256" key="2">
    <source>
        <dbReference type="ARBA" id="ARBA00001964"/>
    </source>
</evidence>
<organism evidence="14 15">
    <name type="scientific">Altericroceibacterium endophyticum</name>
    <dbReference type="NCBI Taxonomy" id="1808508"/>
    <lineage>
        <taxon>Bacteria</taxon>
        <taxon>Pseudomonadati</taxon>
        <taxon>Pseudomonadota</taxon>
        <taxon>Alphaproteobacteria</taxon>
        <taxon>Sphingomonadales</taxon>
        <taxon>Erythrobacteraceae</taxon>
        <taxon>Altericroceibacterium</taxon>
    </lineage>
</organism>
<dbReference type="InterPro" id="IPR011053">
    <property type="entry name" value="Single_hybrid_motif"/>
</dbReference>
<evidence type="ECO:0000313" key="14">
    <source>
        <dbReference type="EMBL" id="MXO64417.1"/>
    </source>
</evidence>
<dbReference type="Pfam" id="PF02780">
    <property type="entry name" value="Transketolase_C"/>
    <property type="match status" value="1"/>
</dbReference>
<comment type="caution">
    <text evidence="14">The sequence shown here is derived from an EMBL/GenBank/DDBJ whole genome shotgun (WGS) entry which is preliminary data.</text>
</comment>
<feature type="domain" description="Lipoyl-binding" evidence="13">
    <location>
        <begin position="2"/>
        <end position="78"/>
    </location>
</feature>
<keyword evidence="8 11" id="KW-0786">Thiamine pyrophosphate</keyword>
<dbReference type="Pfam" id="PF02779">
    <property type="entry name" value="Transket_pyr"/>
    <property type="match status" value="1"/>
</dbReference>
<keyword evidence="7 11" id="KW-0560">Oxidoreductase</keyword>
<proteinExistence type="predicted"/>
<dbReference type="Proteomes" id="UP000438476">
    <property type="component" value="Unassembled WGS sequence"/>
</dbReference>
<dbReference type="PANTHER" id="PTHR11624">
    <property type="entry name" value="DEHYDROGENASE RELATED"/>
    <property type="match status" value="1"/>
</dbReference>
<dbReference type="Gene3D" id="3.40.50.920">
    <property type="match status" value="1"/>
</dbReference>
<dbReference type="InterPro" id="IPR027110">
    <property type="entry name" value="PDHB_mito-type"/>
</dbReference>
<feature type="compositionally biased region" description="Basic and acidic residues" evidence="12">
    <location>
        <begin position="97"/>
        <end position="107"/>
    </location>
</feature>
<dbReference type="EMBL" id="WTYT01000001">
    <property type="protein sequence ID" value="MXO64417.1"/>
    <property type="molecule type" value="Genomic_DNA"/>
</dbReference>
<dbReference type="InterPro" id="IPR005475">
    <property type="entry name" value="Transketolase-like_Pyr-bd"/>
</dbReference>
<feature type="region of interest" description="Disordered" evidence="12">
    <location>
        <begin position="82"/>
        <end position="135"/>
    </location>
</feature>
<evidence type="ECO:0000313" key="15">
    <source>
        <dbReference type="Proteomes" id="UP000438476"/>
    </source>
</evidence>
<comment type="cofactor">
    <cofactor evidence="2 11">
        <name>thiamine diphosphate</name>
        <dbReference type="ChEBI" id="CHEBI:58937"/>
    </cofactor>
</comment>
<dbReference type="Pfam" id="PF00364">
    <property type="entry name" value="Biotin_lipoyl"/>
    <property type="match status" value="1"/>
</dbReference>
<dbReference type="SUPFAM" id="SSF52922">
    <property type="entry name" value="TK C-terminal domain-like"/>
    <property type="match status" value="1"/>
</dbReference>
<dbReference type="GO" id="GO:0004739">
    <property type="term" value="F:pyruvate dehydrogenase (acetyl-transferring) activity"/>
    <property type="evidence" value="ECO:0007669"/>
    <property type="project" value="UniProtKB-UniRule"/>
</dbReference>
<dbReference type="SMART" id="SM00861">
    <property type="entry name" value="Transket_pyr"/>
    <property type="match status" value="1"/>
</dbReference>
<comment type="catalytic activity">
    <reaction evidence="11">
        <text>N(6)-[(R)-lipoyl]-L-lysyl-[protein] + pyruvate + H(+) = N(6)-[(R)-S(8)-acetyldihydrolipoyl]-L-lysyl-[protein] + CO2</text>
        <dbReference type="Rhea" id="RHEA:19189"/>
        <dbReference type="Rhea" id="RHEA-COMP:10474"/>
        <dbReference type="Rhea" id="RHEA-COMP:10478"/>
        <dbReference type="ChEBI" id="CHEBI:15361"/>
        <dbReference type="ChEBI" id="CHEBI:15378"/>
        <dbReference type="ChEBI" id="CHEBI:16526"/>
        <dbReference type="ChEBI" id="CHEBI:83099"/>
        <dbReference type="ChEBI" id="CHEBI:83111"/>
        <dbReference type="EC" id="1.2.4.1"/>
    </reaction>
</comment>
<evidence type="ECO:0000256" key="5">
    <source>
        <dbReference type="ARBA" id="ARBA00016138"/>
    </source>
</evidence>
<comment type="function">
    <text evidence="11">The pyruvate dehydrogenase complex catalyzes the overall conversion of pyruvate to acetyl-CoA and CO2.</text>
</comment>
<evidence type="ECO:0000256" key="4">
    <source>
        <dbReference type="ARBA" id="ARBA00012281"/>
    </source>
</evidence>
<dbReference type="InterPro" id="IPR033248">
    <property type="entry name" value="Transketolase_C"/>
</dbReference>
<name>A0A6I4T0E3_9SPHN</name>
<evidence type="ECO:0000256" key="11">
    <source>
        <dbReference type="RuleBase" id="RU364074"/>
    </source>
</evidence>
<dbReference type="RefSeq" id="WP_160734849.1">
    <property type="nucleotide sequence ID" value="NZ_WTYT01000001.1"/>
</dbReference>
<dbReference type="EC" id="1.2.4.1" evidence="4 11"/>
<dbReference type="FunFam" id="3.40.50.920:FF:000001">
    <property type="entry name" value="Pyruvate dehydrogenase E1 beta subunit"/>
    <property type="match status" value="1"/>
</dbReference>
<comment type="subunit">
    <text evidence="3">Heterodimer of an alpha and a beta chain.</text>
</comment>
<feature type="compositionally biased region" description="Basic and acidic residues" evidence="12">
    <location>
        <begin position="116"/>
        <end position="128"/>
    </location>
</feature>
<evidence type="ECO:0000256" key="9">
    <source>
        <dbReference type="ARBA" id="ARBA00023317"/>
    </source>
</evidence>
<evidence type="ECO:0000256" key="12">
    <source>
        <dbReference type="SAM" id="MobiDB-lite"/>
    </source>
</evidence>
<dbReference type="PROSITE" id="PS00189">
    <property type="entry name" value="LIPOYL"/>
    <property type="match status" value="1"/>
</dbReference>
<keyword evidence="6" id="KW-0450">Lipoyl</keyword>
<evidence type="ECO:0000256" key="1">
    <source>
        <dbReference type="ARBA" id="ARBA00001938"/>
    </source>
</evidence>
<dbReference type="GO" id="GO:0006086">
    <property type="term" value="P:pyruvate decarboxylation to acetyl-CoA"/>
    <property type="evidence" value="ECO:0007669"/>
    <property type="project" value="InterPro"/>
</dbReference>
<evidence type="ECO:0000256" key="10">
    <source>
        <dbReference type="ARBA" id="ARBA00025211"/>
    </source>
</evidence>
<dbReference type="InterPro" id="IPR000089">
    <property type="entry name" value="Biotin_lipoyl"/>
</dbReference>
<evidence type="ECO:0000256" key="6">
    <source>
        <dbReference type="ARBA" id="ARBA00022823"/>
    </source>
</evidence>
<dbReference type="InterPro" id="IPR009014">
    <property type="entry name" value="Transketo_C/PFOR_II"/>
</dbReference>
<dbReference type="Gene3D" id="3.40.50.970">
    <property type="match status" value="1"/>
</dbReference>
<evidence type="ECO:0000259" key="13">
    <source>
        <dbReference type="PROSITE" id="PS50968"/>
    </source>
</evidence>
<protein>
    <recommendedName>
        <fullName evidence="5 11">Pyruvate dehydrogenase E1 component subunit beta</fullName>
        <ecNumber evidence="4 11">1.2.4.1</ecNumber>
    </recommendedName>
</protein>
<dbReference type="Gene3D" id="2.40.50.100">
    <property type="match status" value="1"/>
</dbReference>
<evidence type="ECO:0000256" key="7">
    <source>
        <dbReference type="ARBA" id="ARBA00023002"/>
    </source>
</evidence>